<feature type="region of interest" description="Disordered" evidence="1">
    <location>
        <begin position="209"/>
        <end position="230"/>
    </location>
</feature>
<dbReference type="PROSITE" id="PS50209">
    <property type="entry name" value="CARD"/>
    <property type="match status" value="1"/>
</dbReference>
<dbReference type="InterPro" id="IPR001315">
    <property type="entry name" value="CARD"/>
</dbReference>
<dbReference type="Pfam" id="PF00619">
    <property type="entry name" value="CARD"/>
    <property type="match status" value="1"/>
</dbReference>
<name>A0A556U183_BAGYA</name>
<dbReference type="OrthoDB" id="8803172at2759"/>
<organism evidence="3 4">
    <name type="scientific">Bagarius yarrelli</name>
    <name type="common">Goonch</name>
    <name type="synonym">Bagrus yarrelli</name>
    <dbReference type="NCBI Taxonomy" id="175774"/>
    <lineage>
        <taxon>Eukaryota</taxon>
        <taxon>Metazoa</taxon>
        <taxon>Chordata</taxon>
        <taxon>Craniata</taxon>
        <taxon>Vertebrata</taxon>
        <taxon>Euteleostomi</taxon>
        <taxon>Actinopterygii</taxon>
        <taxon>Neopterygii</taxon>
        <taxon>Teleostei</taxon>
        <taxon>Ostariophysi</taxon>
        <taxon>Siluriformes</taxon>
        <taxon>Sisoridae</taxon>
        <taxon>Sisorinae</taxon>
        <taxon>Bagarius</taxon>
    </lineage>
</organism>
<proteinExistence type="predicted"/>
<accession>A0A556U183</accession>
<dbReference type="SUPFAM" id="SSF47986">
    <property type="entry name" value="DEATH domain"/>
    <property type="match status" value="1"/>
</dbReference>
<feature type="domain" description="CARD" evidence="2">
    <location>
        <begin position="16"/>
        <end position="93"/>
    </location>
</feature>
<evidence type="ECO:0000259" key="2">
    <source>
        <dbReference type="PROSITE" id="PS50209"/>
    </source>
</evidence>
<keyword evidence="4" id="KW-1185">Reference proteome</keyword>
<reference evidence="3 4" key="1">
    <citation type="journal article" date="2019" name="Genome Biol. Evol.">
        <title>Whole-Genome Sequencing of the Giant Devil Catfish, Bagarius yarrelli.</title>
        <authorList>
            <person name="Jiang W."/>
            <person name="Lv Y."/>
            <person name="Cheng L."/>
            <person name="Yang K."/>
            <person name="Chao B."/>
            <person name="Wang X."/>
            <person name="Li Y."/>
            <person name="Pan X."/>
            <person name="You X."/>
            <person name="Zhang Y."/>
            <person name="Yang J."/>
            <person name="Li J."/>
            <person name="Zhang X."/>
            <person name="Liu S."/>
            <person name="Sun C."/>
            <person name="Yang J."/>
            <person name="Shi Q."/>
        </authorList>
    </citation>
    <scope>NUCLEOTIDE SEQUENCE [LARGE SCALE GENOMIC DNA]</scope>
    <source>
        <strain evidence="3">JWS20170419001</strain>
        <tissue evidence="3">Muscle</tissue>
    </source>
</reference>
<dbReference type="CDD" id="cd01671">
    <property type="entry name" value="CARD"/>
    <property type="match status" value="1"/>
</dbReference>
<evidence type="ECO:0000313" key="3">
    <source>
        <dbReference type="EMBL" id="TSL82467.1"/>
    </source>
</evidence>
<dbReference type="InterPro" id="IPR011029">
    <property type="entry name" value="DEATH-like_dom_sf"/>
</dbReference>
<dbReference type="AlphaFoldDB" id="A0A556U183"/>
<dbReference type="GO" id="GO:0042981">
    <property type="term" value="P:regulation of apoptotic process"/>
    <property type="evidence" value="ECO:0007669"/>
    <property type="project" value="InterPro"/>
</dbReference>
<comment type="caution">
    <text evidence="3">The sequence shown here is derived from an EMBL/GenBank/DDBJ whole genome shotgun (WGS) entry which is preliminary data.</text>
</comment>
<protein>
    <recommendedName>
        <fullName evidence="2">CARD domain-containing protein</fullName>
    </recommendedName>
</protein>
<dbReference type="Gene3D" id="1.10.533.10">
    <property type="entry name" value="Death Domain, Fas"/>
    <property type="match status" value="1"/>
</dbReference>
<dbReference type="EMBL" id="VCAZ01000037">
    <property type="protein sequence ID" value="TSL82467.1"/>
    <property type="molecule type" value="Genomic_DNA"/>
</dbReference>
<dbReference type="Proteomes" id="UP000319801">
    <property type="component" value="Unassembled WGS sequence"/>
</dbReference>
<gene>
    <name evidence="3" type="ORF">Baya_6566</name>
</gene>
<evidence type="ECO:0000313" key="4">
    <source>
        <dbReference type="Proteomes" id="UP000319801"/>
    </source>
</evidence>
<feature type="region of interest" description="Disordered" evidence="1">
    <location>
        <begin position="168"/>
        <end position="190"/>
    </location>
</feature>
<evidence type="ECO:0000256" key="1">
    <source>
        <dbReference type="SAM" id="MobiDB-lite"/>
    </source>
</evidence>
<sequence>MSGSSVTQAAIQHFDHKMSHEKVLQRELSTLSKRMSSCMVQQISDCLRYSHALTDYEVQVIRAGATDMQQAMRLLQTLLHKGRTACLLFFQCLNACSSSLFHTVTRGSVKVTDEAHHHVEKSFFSEASAAVPPCVINIHNSSLNNCIIGNSNSLCCLLSQTDVNNDTVKHTESNHQHTETPKSTEAHSIQVKSSSVEYVIIGDNNYMNIESSLDSQPQEDTNSVPEDSEG</sequence>
<feature type="compositionally biased region" description="Basic and acidic residues" evidence="1">
    <location>
        <begin position="168"/>
        <end position="185"/>
    </location>
</feature>